<name>A0A9P6T911_9BASI</name>
<evidence type="ECO:0000313" key="3">
    <source>
        <dbReference type="Proteomes" id="UP000886653"/>
    </source>
</evidence>
<comment type="caution">
    <text evidence="2">The sequence shown here is derived from an EMBL/GenBank/DDBJ whole genome shotgun (WGS) entry which is preliminary data.</text>
</comment>
<evidence type="ECO:0000313" key="2">
    <source>
        <dbReference type="EMBL" id="KAG0143110.1"/>
    </source>
</evidence>
<reference evidence="2" key="1">
    <citation type="submission" date="2013-11" db="EMBL/GenBank/DDBJ databases">
        <title>Genome sequence of the fusiform rust pathogen reveals effectors for host alternation and coevolution with pine.</title>
        <authorList>
            <consortium name="DOE Joint Genome Institute"/>
            <person name="Smith K."/>
            <person name="Pendleton A."/>
            <person name="Kubisiak T."/>
            <person name="Anderson C."/>
            <person name="Salamov A."/>
            <person name="Aerts A."/>
            <person name="Riley R."/>
            <person name="Clum A."/>
            <person name="Lindquist E."/>
            <person name="Ence D."/>
            <person name="Campbell M."/>
            <person name="Kronenberg Z."/>
            <person name="Feau N."/>
            <person name="Dhillon B."/>
            <person name="Hamelin R."/>
            <person name="Burleigh J."/>
            <person name="Smith J."/>
            <person name="Yandell M."/>
            <person name="Nelson C."/>
            <person name="Grigoriev I."/>
            <person name="Davis J."/>
        </authorList>
    </citation>
    <scope>NUCLEOTIDE SEQUENCE</scope>
    <source>
        <strain evidence="2">G11</strain>
    </source>
</reference>
<gene>
    <name evidence="2" type="ORF">CROQUDRAFT_96708</name>
</gene>
<accession>A0A9P6T911</accession>
<protein>
    <submittedName>
        <fullName evidence="2">Uncharacterized protein</fullName>
    </submittedName>
</protein>
<keyword evidence="3" id="KW-1185">Reference proteome</keyword>
<feature type="transmembrane region" description="Helical" evidence="1">
    <location>
        <begin position="98"/>
        <end position="119"/>
    </location>
</feature>
<keyword evidence="1" id="KW-0812">Transmembrane</keyword>
<evidence type="ECO:0000256" key="1">
    <source>
        <dbReference type="SAM" id="Phobius"/>
    </source>
</evidence>
<dbReference type="EMBL" id="MU167328">
    <property type="protein sequence ID" value="KAG0143110.1"/>
    <property type="molecule type" value="Genomic_DNA"/>
</dbReference>
<dbReference type="Proteomes" id="UP000886653">
    <property type="component" value="Unassembled WGS sequence"/>
</dbReference>
<proteinExistence type="predicted"/>
<dbReference type="AlphaFoldDB" id="A0A9P6T911"/>
<organism evidence="2 3">
    <name type="scientific">Cronartium quercuum f. sp. fusiforme G11</name>
    <dbReference type="NCBI Taxonomy" id="708437"/>
    <lineage>
        <taxon>Eukaryota</taxon>
        <taxon>Fungi</taxon>
        <taxon>Dikarya</taxon>
        <taxon>Basidiomycota</taxon>
        <taxon>Pucciniomycotina</taxon>
        <taxon>Pucciniomycetes</taxon>
        <taxon>Pucciniales</taxon>
        <taxon>Coleosporiaceae</taxon>
        <taxon>Cronartium</taxon>
    </lineage>
</organism>
<sequence>MLIARHTLVADSSGAVLYASLFDESRLQYLILISESNPNHHNVSSGIQYIMDVMPPASCARTPQARRHRPLPPKAIGDVLPLPLPHHIVMQMHGHNQWLSALIVGAYMLADIFISFLLVRLHSHDGTE</sequence>
<keyword evidence="1" id="KW-1133">Transmembrane helix</keyword>
<keyword evidence="1" id="KW-0472">Membrane</keyword>